<dbReference type="EMBL" id="SMMG02000006">
    <property type="protein sequence ID" value="KAA3469972.1"/>
    <property type="molecule type" value="Genomic_DNA"/>
</dbReference>
<dbReference type="Proteomes" id="UP000325315">
    <property type="component" value="Unassembled WGS sequence"/>
</dbReference>
<proteinExistence type="predicted"/>
<keyword evidence="2" id="KW-1185">Reference proteome</keyword>
<organism evidence="1 2">
    <name type="scientific">Gossypium australe</name>
    <dbReference type="NCBI Taxonomy" id="47621"/>
    <lineage>
        <taxon>Eukaryota</taxon>
        <taxon>Viridiplantae</taxon>
        <taxon>Streptophyta</taxon>
        <taxon>Embryophyta</taxon>
        <taxon>Tracheophyta</taxon>
        <taxon>Spermatophyta</taxon>
        <taxon>Magnoliopsida</taxon>
        <taxon>eudicotyledons</taxon>
        <taxon>Gunneridae</taxon>
        <taxon>Pentapetalae</taxon>
        <taxon>rosids</taxon>
        <taxon>malvids</taxon>
        <taxon>Malvales</taxon>
        <taxon>Malvaceae</taxon>
        <taxon>Malvoideae</taxon>
        <taxon>Gossypium</taxon>
    </lineage>
</organism>
<gene>
    <name evidence="1" type="ORF">EPI10_015715</name>
</gene>
<dbReference type="AlphaFoldDB" id="A0A5B6VLD0"/>
<evidence type="ECO:0000313" key="1">
    <source>
        <dbReference type="EMBL" id="KAA3469972.1"/>
    </source>
</evidence>
<comment type="caution">
    <text evidence="1">The sequence shown here is derived from an EMBL/GenBank/DDBJ whole genome shotgun (WGS) entry which is preliminary data.</text>
</comment>
<protein>
    <submittedName>
        <fullName evidence="1">Uncharacterized protein</fullName>
    </submittedName>
</protein>
<reference evidence="2" key="1">
    <citation type="journal article" date="2019" name="Plant Biotechnol. J.">
        <title>Genome sequencing of the Australian wild diploid species Gossypium australe highlights disease resistance and delayed gland morphogenesis.</title>
        <authorList>
            <person name="Cai Y."/>
            <person name="Cai X."/>
            <person name="Wang Q."/>
            <person name="Wang P."/>
            <person name="Zhang Y."/>
            <person name="Cai C."/>
            <person name="Xu Y."/>
            <person name="Wang K."/>
            <person name="Zhou Z."/>
            <person name="Wang C."/>
            <person name="Geng S."/>
            <person name="Li B."/>
            <person name="Dong Q."/>
            <person name="Hou Y."/>
            <person name="Wang H."/>
            <person name="Ai P."/>
            <person name="Liu Z."/>
            <person name="Yi F."/>
            <person name="Sun M."/>
            <person name="An G."/>
            <person name="Cheng J."/>
            <person name="Zhang Y."/>
            <person name="Shi Q."/>
            <person name="Xie Y."/>
            <person name="Shi X."/>
            <person name="Chang Y."/>
            <person name="Huang F."/>
            <person name="Chen Y."/>
            <person name="Hong S."/>
            <person name="Mi L."/>
            <person name="Sun Q."/>
            <person name="Zhang L."/>
            <person name="Zhou B."/>
            <person name="Peng R."/>
            <person name="Zhang X."/>
            <person name="Liu F."/>
        </authorList>
    </citation>
    <scope>NUCLEOTIDE SEQUENCE [LARGE SCALE GENOMIC DNA]</scope>
    <source>
        <strain evidence="2">cv. PA1801</strain>
    </source>
</reference>
<evidence type="ECO:0000313" key="2">
    <source>
        <dbReference type="Proteomes" id="UP000325315"/>
    </source>
</evidence>
<name>A0A5B6VLD0_9ROSI</name>
<sequence length="108" mass="12669">MFDICDKQELIVNETFASLKLLMDYTTPQETIFLLLRKLFDWEKTSYNAIIVRKLDLENAYENLSGALLEKFLSSSSSQIVGLILFYSVFQPHQFQYFLMFLNLTSSF</sequence>
<accession>A0A5B6VLD0</accession>